<dbReference type="Gene3D" id="3.40.50.2000">
    <property type="entry name" value="Glycogen Phosphorylase B"/>
    <property type="match status" value="2"/>
</dbReference>
<dbReference type="PANTHER" id="PTHR12526">
    <property type="entry name" value="GLYCOSYLTRANSFERASE"/>
    <property type="match status" value="1"/>
</dbReference>
<dbReference type="Gene3D" id="3.90.550.10">
    <property type="entry name" value="Spore Coat Polysaccharide Biosynthesis Protein SpsA, Chain A"/>
    <property type="match status" value="1"/>
</dbReference>
<dbReference type="Proteomes" id="UP001165269">
    <property type="component" value="Unassembled WGS sequence"/>
</dbReference>
<keyword evidence="2 7" id="KW-0328">Glycosyltransferase</keyword>
<dbReference type="Pfam" id="PF00534">
    <property type="entry name" value="Glycos_transf_1"/>
    <property type="match status" value="1"/>
</dbReference>
<dbReference type="InterPro" id="IPR028098">
    <property type="entry name" value="Glyco_trans_4-like_N"/>
</dbReference>
<keyword evidence="3 7" id="KW-0808">Transferase</keyword>
<dbReference type="RefSeq" id="WP_242761600.1">
    <property type="nucleotide sequence ID" value="NZ_JALDAY010000002.1"/>
</dbReference>
<feature type="domain" description="Glycosyltransferase subfamily 4-like N-terminal" evidence="6">
    <location>
        <begin position="16"/>
        <end position="122"/>
    </location>
</feature>
<evidence type="ECO:0000259" key="4">
    <source>
        <dbReference type="Pfam" id="PF00534"/>
    </source>
</evidence>
<dbReference type="InterPro" id="IPR001173">
    <property type="entry name" value="Glyco_trans_2-like"/>
</dbReference>
<feature type="domain" description="Glycosyltransferase 2-like" evidence="5">
    <location>
        <begin position="385"/>
        <end position="506"/>
    </location>
</feature>
<dbReference type="GO" id="GO:0016757">
    <property type="term" value="F:glycosyltransferase activity"/>
    <property type="evidence" value="ECO:0007669"/>
    <property type="project" value="UniProtKB-KW"/>
</dbReference>
<organism evidence="7 8">
    <name type="scientific">Streptomyces cylindrosporus</name>
    <dbReference type="NCBI Taxonomy" id="2927583"/>
    <lineage>
        <taxon>Bacteria</taxon>
        <taxon>Bacillati</taxon>
        <taxon>Actinomycetota</taxon>
        <taxon>Actinomycetes</taxon>
        <taxon>Kitasatosporales</taxon>
        <taxon>Streptomycetaceae</taxon>
        <taxon>Streptomyces</taxon>
    </lineage>
</organism>
<sequence>MNRPLRVAVVAPYGVIGGAELWLLSLLDVTDRLDVNVVMLADGPLRDEFAGRGIPYVLRPTGRSVRALAGTASWLARRLRADAPDVILANGVKAATVAAPAARLTGVPCVWAKHDHSYDGFLTRVLATVTDACIGTEPGLIAASHHPRAALVPVPAPSGSALPRTAARAELSRRGARLDGDERLLLTISRLVSYKGVDDAIAALALPGGARWRLAVVGPADPSDPGERERLTALAGKLGVADRVDFAGWVQDAWRIIPAADSVAVLTKPDGTGPGQEAFGGTAIEAMLNGVPVITTGPGSVADRVAGPSAAPPGGIAVPPAEPARVADALFRLSDADTRAAMGRAGRRRTADNPGPARCAALLAQTLSRAAGLTGAGLTGTTPVSVVVTVLDEGPRIDGLLERILLQLTVDGDEIVVVDRGSVDRTAQRVAAWASRDARVRLVPCPGTSPGAGYDTGVRAAANTLILCADAECVPAPDWLDRMRAAASEPEPAELLVGVCRVTGHGPLAQAMATVYPLPEEVRRPPGPWSLTRRVLFGGGFGATGPAGGSSAFTFRAWQDVGGFREQNVPGMGVLFGRAAARAGHRVAVVGSAEVGREQPAPLPVAVQTALRLGEELGLQADGGQLAGAMVRAAVYGGVLGAALRRPRLRPAAAGVVGVWLAAPVSRAVRRGNWGALPLVPPVVGGLSAARAAGFARGLAGRVRTARQAVDDARRGPVR</sequence>
<evidence type="ECO:0000256" key="1">
    <source>
        <dbReference type="ARBA" id="ARBA00021292"/>
    </source>
</evidence>
<dbReference type="EMBL" id="JALDAY010000002">
    <property type="protein sequence ID" value="MCI3270490.1"/>
    <property type="molecule type" value="Genomic_DNA"/>
</dbReference>
<keyword evidence="8" id="KW-1185">Reference proteome</keyword>
<dbReference type="InterPro" id="IPR029044">
    <property type="entry name" value="Nucleotide-diphossugar_trans"/>
</dbReference>
<accession>A0ABS9Y1V9</accession>
<feature type="domain" description="Glycosyl transferase family 1" evidence="4">
    <location>
        <begin position="173"/>
        <end position="348"/>
    </location>
</feature>
<evidence type="ECO:0000256" key="3">
    <source>
        <dbReference type="ARBA" id="ARBA00022679"/>
    </source>
</evidence>
<evidence type="ECO:0000259" key="6">
    <source>
        <dbReference type="Pfam" id="PF13439"/>
    </source>
</evidence>
<dbReference type="Pfam" id="PF00535">
    <property type="entry name" value="Glycos_transf_2"/>
    <property type="match status" value="1"/>
</dbReference>
<dbReference type="PANTHER" id="PTHR12526:SF510">
    <property type="entry name" value="D-INOSITOL 3-PHOSPHATE GLYCOSYLTRANSFERASE"/>
    <property type="match status" value="1"/>
</dbReference>
<dbReference type="SUPFAM" id="SSF53756">
    <property type="entry name" value="UDP-Glycosyltransferase/glycogen phosphorylase"/>
    <property type="match status" value="1"/>
</dbReference>
<reference evidence="7" key="1">
    <citation type="submission" date="2022-03" db="EMBL/GenBank/DDBJ databases">
        <title>Streptomyces 7R015 and 7R016 isolated from Barleria lupulina in Thailand.</title>
        <authorList>
            <person name="Kanchanasin P."/>
            <person name="Phongsopitanun W."/>
            <person name="Tanasupawat S."/>
        </authorList>
    </citation>
    <scope>NUCLEOTIDE SEQUENCE</scope>
    <source>
        <strain evidence="7">7R015</strain>
    </source>
</reference>
<protein>
    <recommendedName>
        <fullName evidence="1">D-inositol 3-phosphate glycosyltransferase</fullName>
    </recommendedName>
</protein>
<evidence type="ECO:0000256" key="2">
    <source>
        <dbReference type="ARBA" id="ARBA00022676"/>
    </source>
</evidence>
<proteinExistence type="predicted"/>
<evidence type="ECO:0000313" key="8">
    <source>
        <dbReference type="Proteomes" id="UP001165269"/>
    </source>
</evidence>
<evidence type="ECO:0000259" key="5">
    <source>
        <dbReference type="Pfam" id="PF00535"/>
    </source>
</evidence>
<dbReference type="InterPro" id="IPR001296">
    <property type="entry name" value="Glyco_trans_1"/>
</dbReference>
<evidence type="ECO:0000313" key="7">
    <source>
        <dbReference type="EMBL" id="MCI3270490.1"/>
    </source>
</evidence>
<name>A0ABS9Y1V9_9ACTN</name>
<gene>
    <name evidence="7" type="ORF">MQP27_05095</name>
</gene>
<comment type="caution">
    <text evidence="7">The sequence shown here is derived from an EMBL/GenBank/DDBJ whole genome shotgun (WGS) entry which is preliminary data.</text>
</comment>
<dbReference type="Pfam" id="PF13439">
    <property type="entry name" value="Glyco_transf_4"/>
    <property type="match status" value="1"/>
</dbReference>
<dbReference type="SUPFAM" id="SSF53448">
    <property type="entry name" value="Nucleotide-diphospho-sugar transferases"/>
    <property type="match status" value="1"/>
</dbReference>